<keyword evidence="8" id="KW-1133">Transmembrane helix</keyword>
<keyword evidence="6" id="KW-0812">Transmembrane</keyword>
<dbReference type="InterPro" id="IPR045584">
    <property type="entry name" value="Pilin-like"/>
</dbReference>
<dbReference type="PANTHER" id="PTHR38831">
    <property type="entry name" value="TYPE II SECRETION SYSTEM PROTEIN K"/>
    <property type="match status" value="1"/>
</dbReference>
<reference evidence="12" key="1">
    <citation type="submission" date="2022-07" db="EMBL/GenBank/DDBJ databases">
        <title>Tahibacter sp., a new gammaproteobacterium isolated from the silt sample collected at pig farm.</title>
        <authorList>
            <person name="Chen H."/>
        </authorList>
    </citation>
    <scope>NUCLEOTIDE SEQUENCE</scope>
    <source>
        <strain evidence="12">P2K</strain>
    </source>
</reference>
<evidence type="ECO:0000256" key="7">
    <source>
        <dbReference type="ARBA" id="ARBA00022927"/>
    </source>
</evidence>
<accession>A0ABT1QSC9</accession>
<dbReference type="Gene3D" id="3.30.1300.30">
    <property type="entry name" value="GSPII I/J protein-like"/>
    <property type="match status" value="1"/>
</dbReference>
<evidence type="ECO:0000256" key="1">
    <source>
        <dbReference type="ARBA" id="ARBA00004533"/>
    </source>
</evidence>
<gene>
    <name evidence="12" type="primary">gspK</name>
    <name evidence="12" type="ORF">NM961_10775</name>
</gene>
<evidence type="ECO:0000256" key="3">
    <source>
        <dbReference type="ARBA" id="ARBA00022448"/>
    </source>
</evidence>
<evidence type="ECO:0000256" key="9">
    <source>
        <dbReference type="ARBA" id="ARBA00023136"/>
    </source>
</evidence>
<keyword evidence="5 10" id="KW-0997">Cell inner membrane</keyword>
<sequence>MRRAQSGVALVIALLVVALATVLIAGLLDRGELAAARTRNLLRTEQADAYARGLEQYAARVLLRDAEQGGGDNNSDIWANPLPPTPVPGGRITAQLRDQNGCFNLNNLVSGDSSQPEWRARFSRLLTALRLDPTLTEVVVDWIDKDGEPGGSGGHGSGAEDGVYAGALPAYRAANRQFSHVSELRLLQGFDSRVYAALQPHVCALPPRSLLNVNTASIPVLQSLDARITEEMARRLWNDGQARWSNVMEFKQELAKLIPLQPTLDLGLGTESDYFVARGEIELDGLVFHPTSLIERGQRGVRVLQRARGE</sequence>
<protein>
    <recommendedName>
        <fullName evidence="10">Type II secretion system protein K</fullName>
    </recommendedName>
</protein>
<name>A0ABT1QSC9_9GAMM</name>
<evidence type="ECO:0000256" key="5">
    <source>
        <dbReference type="ARBA" id="ARBA00022519"/>
    </source>
</evidence>
<evidence type="ECO:0000256" key="10">
    <source>
        <dbReference type="PIRNR" id="PIRNR002786"/>
    </source>
</evidence>
<keyword evidence="9 10" id="KW-0472">Membrane</keyword>
<comment type="similarity">
    <text evidence="2 10">Belongs to the GSP K family.</text>
</comment>
<evidence type="ECO:0000256" key="8">
    <source>
        <dbReference type="ARBA" id="ARBA00022989"/>
    </source>
</evidence>
<dbReference type="NCBIfam" id="NF037980">
    <property type="entry name" value="T2SS_GspK"/>
    <property type="match status" value="1"/>
</dbReference>
<organism evidence="12 13">
    <name type="scientific">Tahibacter harae</name>
    <dbReference type="NCBI Taxonomy" id="2963937"/>
    <lineage>
        <taxon>Bacteria</taxon>
        <taxon>Pseudomonadati</taxon>
        <taxon>Pseudomonadota</taxon>
        <taxon>Gammaproteobacteria</taxon>
        <taxon>Lysobacterales</taxon>
        <taxon>Rhodanobacteraceae</taxon>
        <taxon>Tahibacter</taxon>
    </lineage>
</organism>
<evidence type="ECO:0000256" key="2">
    <source>
        <dbReference type="ARBA" id="ARBA00007246"/>
    </source>
</evidence>
<evidence type="ECO:0000313" key="13">
    <source>
        <dbReference type="Proteomes" id="UP001165498"/>
    </source>
</evidence>
<dbReference type="RefSeq" id="WP_255914277.1">
    <property type="nucleotide sequence ID" value="NZ_JANFQO010000008.1"/>
</dbReference>
<dbReference type="InterPro" id="IPR038072">
    <property type="entry name" value="GspK_central_sf"/>
</dbReference>
<keyword evidence="7" id="KW-0653">Protein transport</keyword>
<evidence type="ECO:0000313" key="12">
    <source>
        <dbReference type="EMBL" id="MCQ4165193.1"/>
    </source>
</evidence>
<keyword evidence="13" id="KW-1185">Reference proteome</keyword>
<feature type="domain" description="T2SS protein K first SAM-like" evidence="11">
    <location>
        <begin position="101"/>
        <end position="206"/>
    </location>
</feature>
<dbReference type="EMBL" id="JANFQO010000008">
    <property type="protein sequence ID" value="MCQ4165193.1"/>
    <property type="molecule type" value="Genomic_DNA"/>
</dbReference>
<proteinExistence type="inferred from homology"/>
<keyword evidence="4 10" id="KW-1003">Cell membrane</keyword>
<dbReference type="SUPFAM" id="SSF54523">
    <property type="entry name" value="Pili subunits"/>
    <property type="match status" value="1"/>
</dbReference>
<dbReference type="InterPro" id="IPR005628">
    <property type="entry name" value="GspK"/>
</dbReference>
<evidence type="ECO:0000259" key="11">
    <source>
        <dbReference type="Pfam" id="PF21687"/>
    </source>
</evidence>
<dbReference type="InterPro" id="IPR049031">
    <property type="entry name" value="T2SSK_SAM-like_1st"/>
</dbReference>
<dbReference type="SUPFAM" id="SSF158544">
    <property type="entry name" value="GspK insert domain-like"/>
    <property type="match status" value="1"/>
</dbReference>
<evidence type="ECO:0000256" key="6">
    <source>
        <dbReference type="ARBA" id="ARBA00022692"/>
    </source>
</evidence>
<dbReference type="Proteomes" id="UP001165498">
    <property type="component" value="Unassembled WGS sequence"/>
</dbReference>
<dbReference type="PANTHER" id="PTHR38831:SF1">
    <property type="entry name" value="TYPE II SECRETION SYSTEM PROTEIN K-RELATED"/>
    <property type="match status" value="1"/>
</dbReference>
<evidence type="ECO:0000256" key="4">
    <source>
        <dbReference type="ARBA" id="ARBA00022475"/>
    </source>
</evidence>
<comment type="caution">
    <text evidence="12">The sequence shown here is derived from an EMBL/GenBank/DDBJ whole genome shotgun (WGS) entry which is preliminary data.</text>
</comment>
<comment type="subcellular location">
    <subcellularLocation>
        <location evidence="1 10">Cell inner membrane</location>
    </subcellularLocation>
</comment>
<dbReference type="PIRSF" id="PIRSF002786">
    <property type="entry name" value="XcpX"/>
    <property type="match status" value="1"/>
</dbReference>
<dbReference type="Pfam" id="PF21687">
    <property type="entry name" value="T2SSK_1st"/>
    <property type="match status" value="1"/>
</dbReference>
<keyword evidence="3 10" id="KW-0813">Transport</keyword>
<dbReference type="Gene3D" id="1.10.40.60">
    <property type="entry name" value="EpsJ-like"/>
    <property type="match status" value="2"/>
</dbReference>